<feature type="transmembrane region" description="Helical" evidence="1">
    <location>
        <begin position="62"/>
        <end position="83"/>
    </location>
</feature>
<accession>A0A6N9NMF2</accession>
<proteinExistence type="predicted"/>
<dbReference type="EMBL" id="WWNE01000008">
    <property type="protein sequence ID" value="NBG66641.1"/>
    <property type="molecule type" value="Genomic_DNA"/>
</dbReference>
<organism evidence="2 3">
    <name type="scientific">Acidiluteibacter ferrifornacis</name>
    <dbReference type="NCBI Taxonomy" id="2692424"/>
    <lineage>
        <taxon>Bacteria</taxon>
        <taxon>Pseudomonadati</taxon>
        <taxon>Bacteroidota</taxon>
        <taxon>Flavobacteriia</taxon>
        <taxon>Flavobacteriales</taxon>
        <taxon>Cryomorphaceae</taxon>
        <taxon>Acidiluteibacter</taxon>
    </lineage>
</organism>
<keyword evidence="1" id="KW-0812">Transmembrane</keyword>
<reference evidence="2 3" key="1">
    <citation type="submission" date="2019-12" db="EMBL/GenBank/DDBJ databases">
        <authorList>
            <person name="Zhao J."/>
        </authorList>
    </citation>
    <scope>NUCLEOTIDE SEQUENCE [LARGE SCALE GENOMIC DNA]</scope>
    <source>
        <strain evidence="2 3">S-15</strain>
    </source>
</reference>
<name>A0A6N9NMF2_9FLAO</name>
<keyword evidence="1" id="KW-0472">Membrane</keyword>
<feature type="transmembrane region" description="Helical" evidence="1">
    <location>
        <begin position="95"/>
        <end position="117"/>
    </location>
</feature>
<dbReference type="RefSeq" id="WP_160633594.1">
    <property type="nucleotide sequence ID" value="NZ_WWNE01000008.1"/>
</dbReference>
<comment type="caution">
    <text evidence="2">The sequence shown here is derived from an EMBL/GenBank/DDBJ whole genome shotgun (WGS) entry which is preliminary data.</text>
</comment>
<evidence type="ECO:0000313" key="2">
    <source>
        <dbReference type="EMBL" id="NBG66641.1"/>
    </source>
</evidence>
<gene>
    <name evidence="2" type="ORF">GQN54_10995</name>
</gene>
<protein>
    <submittedName>
        <fullName evidence="2">Uncharacterized protein</fullName>
    </submittedName>
</protein>
<evidence type="ECO:0000313" key="3">
    <source>
        <dbReference type="Proteomes" id="UP000470771"/>
    </source>
</evidence>
<dbReference type="Proteomes" id="UP000470771">
    <property type="component" value="Unassembled WGS sequence"/>
</dbReference>
<evidence type="ECO:0000256" key="1">
    <source>
        <dbReference type="SAM" id="Phobius"/>
    </source>
</evidence>
<feature type="transmembrane region" description="Helical" evidence="1">
    <location>
        <begin position="9"/>
        <end position="25"/>
    </location>
</feature>
<sequence>MDQKISRRAVWWAALTLLYVLSYWREVVFRSINAIMEGANTFYAKTTPLPYLMNYNPSELNLLKYGLTVGFTVLFMFITYFGIKKGFNSALGKTMVKFIYGFCTVLTILLMLLAFFLNQFPTFYPYLRILVGWIHSPLIFLFISITLYALNTLNKKFF</sequence>
<keyword evidence="3" id="KW-1185">Reference proteome</keyword>
<feature type="transmembrane region" description="Helical" evidence="1">
    <location>
        <begin position="129"/>
        <end position="150"/>
    </location>
</feature>
<keyword evidence="1" id="KW-1133">Transmembrane helix</keyword>
<dbReference type="AlphaFoldDB" id="A0A6N9NMF2"/>